<dbReference type="Pfam" id="PF00034">
    <property type="entry name" value="Cytochrom_C"/>
    <property type="match status" value="1"/>
</dbReference>
<dbReference type="Proteomes" id="UP000198598">
    <property type="component" value="Unassembled WGS sequence"/>
</dbReference>
<keyword evidence="2 4" id="KW-0479">Metal-binding</keyword>
<dbReference type="SUPFAM" id="SSF46626">
    <property type="entry name" value="Cytochrome c"/>
    <property type="match status" value="2"/>
</dbReference>
<feature type="domain" description="Cytochrome c" evidence="5">
    <location>
        <begin position="46"/>
        <end position="160"/>
    </location>
</feature>
<dbReference type="InterPro" id="IPR051459">
    <property type="entry name" value="Cytochrome_c-type_DH"/>
</dbReference>
<evidence type="ECO:0000256" key="3">
    <source>
        <dbReference type="ARBA" id="ARBA00023004"/>
    </source>
</evidence>
<dbReference type="EMBL" id="FOLQ01000006">
    <property type="protein sequence ID" value="SFD65976.1"/>
    <property type="molecule type" value="Genomic_DNA"/>
</dbReference>
<name>A0A1I1U566_9BACT</name>
<dbReference type="RefSeq" id="WP_093828335.1">
    <property type="nucleotide sequence ID" value="NZ_FOLQ01000006.1"/>
</dbReference>
<organism evidence="6 7">
    <name type="scientific">Spirosoma endophyticum</name>
    <dbReference type="NCBI Taxonomy" id="662367"/>
    <lineage>
        <taxon>Bacteria</taxon>
        <taxon>Pseudomonadati</taxon>
        <taxon>Bacteroidota</taxon>
        <taxon>Cytophagia</taxon>
        <taxon>Cytophagales</taxon>
        <taxon>Cytophagaceae</taxon>
        <taxon>Spirosoma</taxon>
    </lineage>
</organism>
<dbReference type="PANTHER" id="PTHR35008">
    <property type="entry name" value="BLL4482 PROTEIN-RELATED"/>
    <property type="match status" value="1"/>
</dbReference>
<dbReference type="GO" id="GO:0020037">
    <property type="term" value="F:heme binding"/>
    <property type="evidence" value="ECO:0007669"/>
    <property type="project" value="InterPro"/>
</dbReference>
<dbReference type="InterPro" id="IPR036909">
    <property type="entry name" value="Cyt_c-like_dom_sf"/>
</dbReference>
<proteinExistence type="predicted"/>
<dbReference type="STRING" id="662367.SAMN05216167_106131"/>
<keyword evidence="1 4" id="KW-0349">Heme</keyword>
<dbReference type="GO" id="GO:0009055">
    <property type="term" value="F:electron transfer activity"/>
    <property type="evidence" value="ECO:0007669"/>
    <property type="project" value="InterPro"/>
</dbReference>
<evidence type="ECO:0000313" key="7">
    <source>
        <dbReference type="Proteomes" id="UP000198598"/>
    </source>
</evidence>
<dbReference type="AlphaFoldDB" id="A0A1I1U566"/>
<keyword evidence="3 4" id="KW-0408">Iron</keyword>
<feature type="domain" description="Cytochrome c" evidence="5">
    <location>
        <begin position="196"/>
        <end position="310"/>
    </location>
</feature>
<gene>
    <name evidence="6" type="ORF">SAMN05216167_106131</name>
</gene>
<evidence type="ECO:0000256" key="1">
    <source>
        <dbReference type="ARBA" id="ARBA00022617"/>
    </source>
</evidence>
<evidence type="ECO:0000256" key="4">
    <source>
        <dbReference type="PROSITE-ProRule" id="PRU00433"/>
    </source>
</evidence>
<accession>A0A1I1U566</accession>
<dbReference type="OrthoDB" id="9809720at2"/>
<protein>
    <submittedName>
        <fullName evidence="6">Cytochrome c, mono-and diheme variants</fullName>
    </submittedName>
</protein>
<evidence type="ECO:0000256" key="2">
    <source>
        <dbReference type="ARBA" id="ARBA00022723"/>
    </source>
</evidence>
<evidence type="ECO:0000259" key="5">
    <source>
        <dbReference type="PROSITE" id="PS51007"/>
    </source>
</evidence>
<dbReference type="Gene3D" id="1.10.760.10">
    <property type="entry name" value="Cytochrome c-like domain"/>
    <property type="match status" value="2"/>
</dbReference>
<dbReference type="GO" id="GO:0046872">
    <property type="term" value="F:metal ion binding"/>
    <property type="evidence" value="ECO:0007669"/>
    <property type="project" value="UniProtKB-KW"/>
</dbReference>
<evidence type="ECO:0000313" key="6">
    <source>
        <dbReference type="EMBL" id="SFD65976.1"/>
    </source>
</evidence>
<dbReference type="PROSITE" id="PS51007">
    <property type="entry name" value="CYTC"/>
    <property type="match status" value="2"/>
</dbReference>
<keyword evidence="7" id="KW-1185">Reference proteome</keyword>
<reference evidence="6 7" key="1">
    <citation type="submission" date="2016-10" db="EMBL/GenBank/DDBJ databases">
        <authorList>
            <person name="de Groot N.N."/>
        </authorList>
    </citation>
    <scope>NUCLEOTIDE SEQUENCE [LARGE SCALE GENOMIC DNA]</scope>
    <source>
        <strain evidence="6 7">DSM 26130</strain>
    </source>
</reference>
<dbReference type="PANTHER" id="PTHR35008:SF8">
    <property type="entry name" value="ALCOHOL DEHYDROGENASE CYTOCHROME C SUBUNIT"/>
    <property type="match status" value="1"/>
</dbReference>
<dbReference type="InterPro" id="IPR009056">
    <property type="entry name" value="Cyt_c-like_dom"/>
</dbReference>
<sequence length="329" mass="35669">MKPIVKIAVGVLAALVLIISAGLAYVKLALPNVGPPPEMKIQATAAQIEHGEYLANHVAVCIDCHSTRDFTKLTGPMIVGTEGKGGEAFTRELGFPGNFYARNLTPASLGAWTDGEIFRAITTGVNRDGHALFPVMPYENYAHMDPNDVKDIIAYLRSLAPIPNAIPADEPDFPMNFIVNTIPAKLEPGVRPDTTDRIAYGKYVTTFASCGVCHTPVDAQSQPLPGMDFAGGREFPVPTGTVRSMNITPDQSGIGSWTKAAFISRFKAYATSDQPTVHEGEFNSLMPWTMYAKMSEQDLGAIYDYLHTLAPVQHKVERFTPKAKLVASN</sequence>